<dbReference type="Proteomes" id="UP000007305">
    <property type="component" value="Chromosome 2"/>
</dbReference>
<dbReference type="InParanoid" id="A0A804MIC2"/>
<dbReference type="Gramene" id="Zm00001eb087840_T001">
    <property type="protein sequence ID" value="Zm00001eb087840_P001"/>
    <property type="gene ID" value="Zm00001eb087840"/>
</dbReference>
<sequence length="85" mass="9819">MYAQGSLSCSCIKYVMNNSIFIILFMYELSSNELKVHYLVHVLKVHYFIHVCSIFTLLCSGDCHVRSITTINIYLMLKRNSMSST</sequence>
<keyword evidence="3" id="KW-1185">Reference proteome</keyword>
<organism evidence="2 3">
    <name type="scientific">Zea mays</name>
    <name type="common">Maize</name>
    <dbReference type="NCBI Taxonomy" id="4577"/>
    <lineage>
        <taxon>Eukaryota</taxon>
        <taxon>Viridiplantae</taxon>
        <taxon>Streptophyta</taxon>
        <taxon>Embryophyta</taxon>
        <taxon>Tracheophyta</taxon>
        <taxon>Spermatophyta</taxon>
        <taxon>Magnoliopsida</taxon>
        <taxon>Liliopsida</taxon>
        <taxon>Poales</taxon>
        <taxon>Poaceae</taxon>
        <taxon>PACMAD clade</taxon>
        <taxon>Panicoideae</taxon>
        <taxon>Andropogonodae</taxon>
        <taxon>Andropogoneae</taxon>
        <taxon>Tripsacinae</taxon>
        <taxon>Zea</taxon>
    </lineage>
</organism>
<feature type="transmembrane region" description="Helical" evidence="1">
    <location>
        <begin position="7"/>
        <end position="27"/>
    </location>
</feature>
<protein>
    <submittedName>
        <fullName evidence="2">Uncharacterized protein</fullName>
    </submittedName>
</protein>
<dbReference type="EnsemblPlants" id="Zm00001eb087840_T001">
    <property type="protein sequence ID" value="Zm00001eb087840_P001"/>
    <property type="gene ID" value="Zm00001eb087840"/>
</dbReference>
<reference evidence="3" key="1">
    <citation type="submission" date="2015-12" db="EMBL/GenBank/DDBJ databases">
        <title>Update maize B73 reference genome by single molecule sequencing technologies.</title>
        <authorList>
            <consortium name="Maize Genome Sequencing Project"/>
            <person name="Ware D."/>
        </authorList>
    </citation>
    <scope>NUCLEOTIDE SEQUENCE [LARGE SCALE GENOMIC DNA]</scope>
    <source>
        <strain evidence="3">cv. B73</strain>
    </source>
</reference>
<keyword evidence="1" id="KW-1133">Transmembrane helix</keyword>
<proteinExistence type="predicted"/>
<keyword evidence="1" id="KW-0812">Transmembrane</keyword>
<reference evidence="2" key="2">
    <citation type="submission" date="2019-07" db="EMBL/GenBank/DDBJ databases">
        <authorList>
            <person name="Seetharam A."/>
            <person name="Woodhouse M."/>
            <person name="Cannon E."/>
        </authorList>
    </citation>
    <scope>NUCLEOTIDE SEQUENCE [LARGE SCALE GENOMIC DNA]</scope>
    <source>
        <strain evidence="2">cv. B73</strain>
    </source>
</reference>
<name>A0A804MIC2_MAIZE</name>
<dbReference type="AlphaFoldDB" id="A0A804MIC2"/>
<evidence type="ECO:0000256" key="1">
    <source>
        <dbReference type="SAM" id="Phobius"/>
    </source>
</evidence>
<keyword evidence="1" id="KW-0472">Membrane</keyword>
<feature type="transmembrane region" description="Helical" evidence="1">
    <location>
        <begin position="47"/>
        <end position="75"/>
    </location>
</feature>
<evidence type="ECO:0000313" key="2">
    <source>
        <dbReference type="EnsemblPlants" id="Zm00001eb087840_P001"/>
    </source>
</evidence>
<reference evidence="2" key="3">
    <citation type="submission" date="2021-05" db="UniProtKB">
        <authorList>
            <consortium name="EnsemblPlants"/>
        </authorList>
    </citation>
    <scope>IDENTIFICATION</scope>
    <source>
        <strain evidence="2">cv. B73</strain>
    </source>
</reference>
<evidence type="ECO:0000313" key="3">
    <source>
        <dbReference type="Proteomes" id="UP000007305"/>
    </source>
</evidence>
<accession>A0A804MIC2</accession>